<dbReference type="PANTHER" id="PTHR10342:SF273">
    <property type="entry name" value="RE14504P"/>
    <property type="match status" value="1"/>
</dbReference>
<evidence type="ECO:0000256" key="1">
    <source>
        <dbReference type="ARBA" id="ARBA00001913"/>
    </source>
</evidence>
<dbReference type="Gene3D" id="3.40.720.10">
    <property type="entry name" value="Alkaline Phosphatase, subunit A"/>
    <property type="match status" value="2"/>
</dbReference>
<keyword evidence="4" id="KW-0106">Calcium</keyword>
<dbReference type="SUPFAM" id="SSF53649">
    <property type="entry name" value="Alkaline phosphatase-like"/>
    <property type="match status" value="1"/>
</dbReference>
<evidence type="ECO:0000256" key="4">
    <source>
        <dbReference type="ARBA" id="ARBA00022837"/>
    </source>
</evidence>
<sequence>MIFAMFQWHLGFFEKEYTPTFRGFDSFYGYWTGKTDYWTHRSFEDYWGLDLRDNMEKFPNFSSDERRTYAAMVASLDESVGSVTKALKTKGMFDNSVIVFTTDNGGAPAGFDWFVLHNIDPVRKFAAIRVDQYKLVVNQDAVFRTTWHPRYEVQGELGTTSQAHTLPGAIVDCGLSQKVDCDTDEFPCLFDIIRDPCEYQNIAHANLPIVRKLLYRIMEYQRKALDVWYPERDPLADPALQRGSWGPWKSISADMRQSQNSKEATAPYMDSEIRGNDSFDYVNDSQSLYCCHKYNLTYSSMVSIQNDSDKKVYNLLQNILLPYDNSTNIIDGNNSSRLPATFQSEERDCCHGNITTGYLDTSQVKECCLKSRRMFADVASIQTAKDKQLYDVLQKVLNIAEGMKRDNIVGNKRSIMRKQQNENFQSHDGKIINKKHYNIYHKRYPKGKKVQ</sequence>
<dbReference type="GO" id="GO:0046872">
    <property type="term" value="F:metal ion binding"/>
    <property type="evidence" value="ECO:0007669"/>
    <property type="project" value="UniProtKB-KW"/>
</dbReference>
<dbReference type="InterPro" id="IPR000917">
    <property type="entry name" value="Sulfatase_N"/>
</dbReference>
<dbReference type="InterPro" id="IPR017850">
    <property type="entry name" value="Alkaline_phosphatase_core_sf"/>
</dbReference>
<reference evidence="7" key="1">
    <citation type="submission" date="2023-01" db="EMBL/GenBank/DDBJ databases">
        <title>Genome assembly of the deep-sea coral Lophelia pertusa.</title>
        <authorList>
            <person name="Herrera S."/>
            <person name="Cordes E."/>
        </authorList>
    </citation>
    <scope>NUCLEOTIDE SEQUENCE</scope>
    <source>
        <strain evidence="7">USNM1676648</strain>
        <tissue evidence="7">Polyp</tissue>
    </source>
</reference>
<keyword evidence="8" id="KW-1185">Reference proteome</keyword>
<dbReference type="AlphaFoldDB" id="A0A9X0CE87"/>
<dbReference type="GO" id="GO:0008484">
    <property type="term" value="F:sulfuric ester hydrolase activity"/>
    <property type="evidence" value="ECO:0007669"/>
    <property type="project" value="InterPro"/>
</dbReference>
<evidence type="ECO:0000313" key="8">
    <source>
        <dbReference type="Proteomes" id="UP001163046"/>
    </source>
</evidence>
<dbReference type="Pfam" id="PF00884">
    <property type="entry name" value="Sulfatase"/>
    <property type="match status" value="1"/>
</dbReference>
<evidence type="ECO:0000256" key="3">
    <source>
        <dbReference type="ARBA" id="ARBA00022723"/>
    </source>
</evidence>
<evidence type="ECO:0000259" key="6">
    <source>
        <dbReference type="Pfam" id="PF00884"/>
    </source>
</evidence>
<protein>
    <recommendedName>
        <fullName evidence="6">Sulfatase N-terminal domain-containing protein</fullName>
    </recommendedName>
</protein>
<evidence type="ECO:0000256" key="2">
    <source>
        <dbReference type="ARBA" id="ARBA00008779"/>
    </source>
</evidence>
<name>A0A9X0CE87_9CNID</name>
<dbReference type="OrthoDB" id="103349at2759"/>
<comment type="similarity">
    <text evidence="2">Belongs to the sulfatase family.</text>
</comment>
<keyword evidence="3" id="KW-0479">Metal-binding</keyword>
<dbReference type="Proteomes" id="UP001163046">
    <property type="component" value="Unassembled WGS sequence"/>
</dbReference>
<organism evidence="7 8">
    <name type="scientific">Desmophyllum pertusum</name>
    <dbReference type="NCBI Taxonomy" id="174260"/>
    <lineage>
        <taxon>Eukaryota</taxon>
        <taxon>Metazoa</taxon>
        <taxon>Cnidaria</taxon>
        <taxon>Anthozoa</taxon>
        <taxon>Hexacorallia</taxon>
        <taxon>Scleractinia</taxon>
        <taxon>Caryophylliina</taxon>
        <taxon>Caryophylliidae</taxon>
        <taxon>Desmophyllum</taxon>
    </lineage>
</organism>
<gene>
    <name evidence="7" type="ORF">OS493_032148</name>
</gene>
<feature type="domain" description="Sulfatase N-terminal" evidence="6">
    <location>
        <begin position="64"/>
        <end position="107"/>
    </location>
</feature>
<dbReference type="InterPro" id="IPR047115">
    <property type="entry name" value="ARSB"/>
</dbReference>
<dbReference type="PANTHER" id="PTHR10342">
    <property type="entry name" value="ARYLSULFATASE"/>
    <property type="match status" value="1"/>
</dbReference>
<evidence type="ECO:0000256" key="5">
    <source>
        <dbReference type="ARBA" id="ARBA00023180"/>
    </source>
</evidence>
<comment type="cofactor">
    <cofactor evidence="1">
        <name>Ca(2+)</name>
        <dbReference type="ChEBI" id="CHEBI:29108"/>
    </cofactor>
</comment>
<proteinExistence type="inferred from homology"/>
<evidence type="ECO:0000313" key="7">
    <source>
        <dbReference type="EMBL" id="KAJ7323145.1"/>
    </source>
</evidence>
<dbReference type="Gene3D" id="3.30.1120.10">
    <property type="match status" value="1"/>
</dbReference>
<dbReference type="EMBL" id="MU827816">
    <property type="protein sequence ID" value="KAJ7323145.1"/>
    <property type="molecule type" value="Genomic_DNA"/>
</dbReference>
<comment type="caution">
    <text evidence="7">The sequence shown here is derived from an EMBL/GenBank/DDBJ whole genome shotgun (WGS) entry which is preliminary data.</text>
</comment>
<accession>A0A9X0CE87</accession>
<keyword evidence="5" id="KW-0325">Glycoprotein</keyword>